<dbReference type="AlphaFoldDB" id="X0U753"/>
<name>X0U753_9ZZZZ</name>
<comment type="caution">
    <text evidence="1">The sequence shown here is derived from an EMBL/GenBank/DDBJ whole genome shotgun (WGS) entry which is preliminary data.</text>
</comment>
<organism evidence="1">
    <name type="scientific">marine sediment metagenome</name>
    <dbReference type="NCBI Taxonomy" id="412755"/>
    <lineage>
        <taxon>unclassified sequences</taxon>
        <taxon>metagenomes</taxon>
        <taxon>ecological metagenomes</taxon>
    </lineage>
</organism>
<gene>
    <name evidence="1" type="ORF">S01H1_39875</name>
</gene>
<dbReference type="EMBL" id="BARS01025208">
    <property type="protein sequence ID" value="GAG01599.1"/>
    <property type="molecule type" value="Genomic_DNA"/>
</dbReference>
<sequence length="53" mass="6203">MVKFKEAEARKFHNVFVCKKCKQKLRTPNLKVLAGRVTCKRCGSHAFRPVRKK</sequence>
<reference evidence="1" key="1">
    <citation type="journal article" date="2014" name="Front. Microbiol.">
        <title>High frequency of phylogenetically diverse reductive dehalogenase-homologous genes in deep subseafloor sedimentary metagenomes.</title>
        <authorList>
            <person name="Kawai M."/>
            <person name="Futagami T."/>
            <person name="Toyoda A."/>
            <person name="Takaki Y."/>
            <person name="Nishi S."/>
            <person name="Hori S."/>
            <person name="Arai W."/>
            <person name="Tsubouchi T."/>
            <person name="Morono Y."/>
            <person name="Uchiyama I."/>
            <person name="Ito T."/>
            <person name="Fujiyama A."/>
            <person name="Inagaki F."/>
            <person name="Takami H."/>
        </authorList>
    </citation>
    <scope>NUCLEOTIDE SEQUENCE</scope>
    <source>
        <strain evidence="1">Expedition CK06-06</strain>
    </source>
</reference>
<evidence type="ECO:0008006" key="2">
    <source>
        <dbReference type="Google" id="ProtNLM"/>
    </source>
</evidence>
<protein>
    <recommendedName>
        <fullName evidence="2">50S ribosomal protein L40e</fullName>
    </recommendedName>
</protein>
<dbReference type="Gene3D" id="2.10.110.10">
    <property type="entry name" value="Cysteine Rich Protein"/>
    <property type="match status" value="1"/>
</dbReference>
<proteinExistence type="predicted"/>
<evidence type="ECO:0000313" key="1">
    <source>
        <dbReference type="EMBL" id="GAG01599.1"/>
    </source>
</evidence>
<accession>X0U753</accession>